<keyword evidence="1" id="KW-0472">Membrane</keyword>
<name>A0A455SWJ0_9CHLR</name>
<reference evidence="2" key="1">
    <citation type="submission" date="2018-12" db="EMBL/GenBank/DDBJ databases">
        <title>Novel natural products biosynthetic potential of the class Ktedonobacteria.</title>
        <authorList>
            <person name="Zheng Y."/>
            <person name="Saitou A."/>
            <person name="Wang C.M."/>
            <person name="Toyoda A."/>
            <person name="Minakuchi Y."/>
            <person name="Sekiguchi Y."/>
            <person name="Ueda K."/>
            <person name="Takano H."/>
            <person name="Sakai Y."/>
            <person name="Yokota A."/>
            <person name="Yabe S."/>
        </authorList>
    </citation>
    <scope>NUCLEOTIDE SEQUENCE</scope>
    <source>
        <strain evidence="2">A3-2</strain>
    </source>
</reference>
<sequence>MLPLLIMILCILLLGGLVVLCYLYLRCGLGRPRLTDFSQWRGRWPGTGDARRAAAMPEPAQPGGNDESLLLAVDVVTETSRQARLIAFLLLSGLLLSILLLLLTLGAQP</sequence>
<dbReference type="EMBL" id="AP019377">
    <property type="protein sequence ID" value="BBH91908.1"/>
    <property type="molecule type" value="Genomic_DNA"/>
</dbReference>
<evidence type="ECO:0000313" key="2">
    <source>
        <dbReference type="EMBL" id="BBH91908.1"/>
    </source>
</evidence>
<keyword evidence="1" id="KW-1133">Transmembrane helix</keyword>
<organism evidence="2">
    <name type="scientific">Thermogemmatispora argillosa</name>
    <dbReference type="NCBI Taxonomy" id="2045280"/>
    <lineage>
        <taxon>Bacteria</taxon>
        <taxon>Bacillati</taxon>
        <taxon>Chloroflexota</taxon>
        <taxon>Ktedonobacteria</taxon>
        <taxon>Thermogemmatisporales</taxon>
        <taxon>Thermogemmatisporaceae</taxon>
        <taxon>Thermogemmatispora</taxon>
    </lineage>
</organism>
<feature type="transmembrane region" description="Helical" evidence="1">
    <location>
        <begin position="6"/>
        <end position="25"/>
    </location>
</feature>
<feature type="transmembrane region" description="Helical" evidence="1">
    <location>
        <begin position="85"/>
        <end position="107"/>
    </location>
</feature>
<evidence type="ECO:0000256" key="1">
    <source>
        <dbReference type="SAM" id="Phobius"/>
    </source>
</evidence>
<proteinExistence type="predicted"/>
<protein>
    <submittedName>
        <fullName evidence="2">Uncharacterized protein</fullName>
    </submittedName>
</protein>
<keyword evidence="1" id="KW-0812">Transmembrane</keyword>
<accession>A0A455SWJ0</accession>
<dbReference type="AlphaFoldDB" id="A0A455SWJ0"/>
<gene>
    <name evidence="2" type="ORF">KTA_01070</name>
</gene>